<keyword evidence="3" id="KW-1185">Reference proteome</keyword>
<organism evidence="2 3">
    <name type="scientific">Aphanothece hegewaldii CCALA 016</name>
    <dbReference type="NCBI Taxonomy" id="2107694"/>
    <lineage>
        <taxon>Bacteria</taxon>
        <taxon>Bacillati</taxon>
        <taxon>Cyanobacteriota</taxon>
        <taxon>Cyanophyceae</taxon>
        <taxon>Oscillatoriophycideae</taxon>
        <taxon>Chroococcales</taxon>
        <taxon>Aphanothecaceae</taxon>
        <taxon>Aphanothece</taxon>
    </lineage>
</organism>
<evidence type="ECO:0000313" key="2">
    <source>
        <dbReference type="EMBL" id="PSF39561.1"/>
    </source>
</evidence>
<reference evidence="2 3" key="1">
    <citation type="submission" date="2018-03" db="EMBL/GenBank/DDBJ databases">
        <title>The ancient ancestry and fast evolution of plastids.</title>
        <authorList>
            <person name="Moore K.R."/>
            <person name="Magnabosco C."/>
            <person name="Momper L."/>
            <person name="Gold D.A."/>
            <person name="Bosak T."/>
            <person name="Fournier G.P."/>
        </authorList>
    </citation>
    <scope>NUCLEOTIDE SEQUENCE [LARGE SCALE GENOMIC DNA]</scope>
    <source>
        <strain evidence="2 3">CCALA 016</strain>
    </source>
</reference>
<comment type="caution">
    <text evidence="2">The sequence shown here is derived from an EMBL/GenBank/DDBJ whole genome shotgun (WGS) entry which is preliminary data.</text>
</comment>
<dbReference type="AlphaFoldDB" id="A0A2T1M3Y9"/>
<gene>
    <name evidence="2" type="ORF">C7H19_01870</name>
</gene>
<proteinExistence type="predicted"/>
<dbReference type="OrthoDB" id="511898at2"/>
<accession>A0A2T1M3Y9</accession>
<dbReference type="NCBIfam" id="TIGR04376">
    <property type="entry name" value="TIGR04376 family protein"/>
    <property type="match status" value="1"/>
</dbReference>
<dbReference type="EMBL" id="PXOH01000001">
    <property type="protein sequence ID" value="PSF39561.1"/>
    <property type="molecule type" value="Genomic_DNA"/>
</dbReference>
<name>A0A2T1M3Y9_9CHRO</name>
<feature type="compositionally biased region" description="Polar residues" evidence="1">
    <location>
        <begin position="139"/>
        <end position="161"/>
    </location>
</feature>
<dbReference type="Proteomes" id="UP000239001">
    <property type="component" value="Unassembled WGS sequence"/>
</dbReference>
<sequence>MGLFDDVSRLLEERLDEFIKNNPHLELQALLDQVEEQERDTTQLISSLQSEQTRLESEILAIAEDIQKWHIRVNKAQTANRLDLAQAAQEREAALLRQGNQLWGRMEGTKKRLTEAQNLFKQIQQQKKELKIKAEQAKTQSAASSNTNTRGWEEGQNYSSDRYQKEYDPLEKEFQQWDMDEELERLKREINS</sequence>
<protein>
    <submittedName>
        <fullName evidence="2">TIGR04376 family protein</fullName>
    </submittedName>
</protein>
<dbReference type="InterPro" id="IPR030816">
    <property type="entry name" value="CHP04376"/>
</dbReference>
<reference evidence="2 3" key="2">
    <citation type="submission" date="2018-03" db="EMBL/GenBank/DDBJ databases">
        <authorList>
            <person name="Keele B.F."/>
        </authorList>
    </citation>
    <scope>NUCLEOTIDE SEQUENCE [LARGE SCALE GENOMIC DNA]</scope>
    <source>
        <strain evidence="2 3">CCALA 016</strain>
    </source>
</reference>
<evidence type="ECO:0000313" key="3">
    <source>
        <dbReference type="Proteomes" id="UP000239001"/>
    </source>
</evidence>
<dbReference type="RefSeq" id="WP_106455181.1">
    <property type="nucleotide sequence ID" value="NZ_PXOH01000001.1"/>
</dbReference>
<feature type="region of interest" description="Disordered" evidence="1">
    <location>
        <begin position="134"/>
        <end position="165"/>
    </location>
</feature>
<evidence type="ECO:0000256" key="1">
    <source>
        <dbReference type="SAM" id="MobiDB-lite"/>
    </source>
</evidence>